<dbReference type="InterPro" id="IPR011009">
    <property type="entry name" value="Kinase-like_dom_sf"/>
</dbReference>
<dbReference type="Proteomes" id="UP000775547">
    <property type="component" value="Unassembled WGS sequence"/>
</dbReference>
<evidence type="ECO:0000259" key="7">
    <source>
        <dbReference type="PROSITE" id="PS51489"/>
    </source>
</evidence>
<dbReference type="GO" id="GO:0051754">
    <property type="term" value="P:meiotic sister chromatid cohesion, centromeric"/>
    <property type="evidence" value="ECO:0007669"/>
    <property type="project" value="TreeGrafter"/>
</dbReference>
<feature type="compositionally biased region" description="Basic and acidic residues" evidence="5">
    <location>
        <begin position="488"/>
        <end position="499"/>
    </location>
</feature>
<evidence type="ECO:0000256" key="3">
    <source>
        <dbReference type="ARBA" id="ARBA00022838"/>
    </source>
</evidence>
<dbReference type="AlphaFoldDB" id="A0A9P7G904"/>
<dbReference type="GO" id="GO:0004672">
    <property type="term" value="F:protein kinase activity"/>
    <property type="evidence" value="ECO:0007669"/>
    <property type="project" value="InterPro"/>
</dbReference>
<feature type="domain" description="Protein kinase" evidence="6">
    <location>
        <begin position="852"/>
        <end position="1161"/>
    </location>
</feature>
<dbReference type="Pfam" id="PF00069">
    <property type="entry name" value="Pkinase"/>
    <property type="match status" value="1"/>
</dbReference>
<dbReference type="InterPro" id="IPR013212">
    <property type="entry name" value="Mad3/Bub1_I"/>
</dbReference>
<organism evidence="8 9">
    <name type="scientific">Asterophora parasitica</name>
    <dbReference type="NCBI Taxonomy" id="117018"/>
    <lineage>
        <taxon>Eukaryota</taxon>
        <taxon>Fungi</taxon>
        <taxon>Dikarya</taxon>
        <taxon>Basidiomycota</taxon>
        <taxon>Agaricomycotina</taxon>
        <taxon>Agaricomycetes</taxon>
        <taxon>Agaricomycetidae</taxon>
        <taxon>Agaricales</taxon>
        <taxon>Tricholomatineae</taxon>
        <taxon>Lyophyllaceae</taxon>
        <taxon>Asterophora</taxon>
    </lineage>
</organism>
<reference evidence="8" key="1">
    <citation type="submission" date="2020-07" db="EMBL/GenBank/DDBJ databases">
        <authorList>
            <person name="Nieuwenhuis M."/>
            <person name="Van De Peppel L.J.J."/>
        </authorList>
    </citation>
    <scope>NUCLEOTIDE SEQUENCE</scope>
    <source>
        <strain evidence="8">AP01</strain>
        <tissue evidence="8">Mycelium</tissue>
    </source>
</reference>
<dbReference type="InterPro" id="IPR015661">
    <property type="entry name" value="Bub1/Mad3"/>
</dbReference>
<protein>
    <submittedName>
        <fullName evidence="8">Uncharacterized protein</fullName>
    </submittedName>
</protein>
<evidence type="ECO:0000256" key="1">
    <source>
        <dbReference type="ARBA" id="ARBA00004629"/>
    </source>
</evidence>
<dbReference type="PANTHER" id="PTHR14030">
    <property type="entry name" value="MITOTIC CHECKPOINT SERINE/THREONINE-PROTEIN KINASE BUB1"/>
    <property type="match status" value="1"/>
</dbReference>
<feature type="compositionally biased region" description="Polar residues" evidence="5">
    <location>
        <begin position="166"/>
        <end position="179"/>
    </location>
</feature>
<dbReference type="PROSITE" id="PS51489">
    <property type="entry name" value="BUB1_N"/>
    <property type="match status" value="1"/>
</dbReference>
<dbReference type="PANTHER" id="PTHR14030:SF4">
    <property type="entry name" value="BUB1 KINASE, ISOFORM A-RELATED"/>
    <property type="match status" value="1"/>
</dbReference>
<reference evidence="8" key="2">
    <citation type="submission" date="2021-10" db="EMBL/GenBank/DDBJ databases">
        <title>Phylogenomics reveals ancestral predisposition of the termite-cultivated fungus Termitomyces towards a domesticated lifestyle.</title>
        <authorList>
            <person name="Auxier B."/>
            <person name="Grum-Grzhimaylo A."/>
            <person name="Cardenas M.E."/>
            <person name="Lodge J.D."/>
            <person name="Laessoe T."/>
            <person name="Pedersen O."/>
            <person name="Smith M.E."/>
            <person name="Kuyper T.W."/>
            <person name="Franco-Molano E.A."/>
            <person name="Baroni T.J."/>
            <person name="Aanen D.K."/>
        </authorList>
    </citation>
    <scope>NUCLEOTIDE SEQUENCE</scope>
    <source>
        <strain evidence="8">AP01</strain>
        <tissue evidence="8">Mycelium</tissue>
    </source>
</reference>
<dbReference type="GO" id="GO:0000776">
    <property type="term" value="C:kinetochore"/>
    <property type="evidence" value="ECO:0007669"/>
    <property type="project" value="UniProtKB-KW"/>
</dbReference>
<feature type="region of interest" description="Disordered" evidence="5">
    <location>
        <begin position="555"/>
        <end position="643"/>
    </location>
</feature>
<gene>
    <name evidence="8" type="ORF">DXG03_008616</name>
</gene>
<comment type="caution">
    <text evidence="8">The sequence shown here is derived from an EMBL/GenBank/DDBJ whole genome shotgun (WGS) entry which is preliminary data.</text>
</comment>
<dbReference type="Pfam" id="PF08171">
    <property type="entry name" value="Mad3_BUB1_II"/>
    <property type="match status" value="1"/>
</dbReference>
<feature type="compositionally biased region" description="Polar residues" evidence="5">
    <location>
        <begin position="386"/>
        <end position="395"/>
    </location>
</feature>
<comment type="subcellular location">
    <subcellularLocation>
        <location evidence="1">Chromosome</location>
        <location evidence="1">Centromere</location>
        <location evidence="1">Kinetochore</location>
    </subcellularLocation>
</comment>
<evidence type="ECO:0000313" key="8">
    <source>
        <dbReference type="EMBL" id="KAG5644388.1"/>
    </source>
</evidence>
<dbReference type="Gene3D" id="1.10.510.10">
    <property type="entry name" value="Transferase(Phosphotransferase) domain 1"/>
    <property type="match status" value="1"/>
</dbReference>
<dbReference type="GO" id="GO:0007094">
    <property type="term" value="P:mitotic spindle assembly checkpoint signaling"/>
    <property type="evidence" value="ECO:0007669"/>
    <property type="project" value="InterPro"/>
</dbReference>
<feature type="compositionally biased region" description="Acidic residues" evidence="5">
    <location>
        <begin position="601"/>
        <end position="631"/>
    </location>
</feature>
<evidence type="ECO:0000259" key="6">
    <source>
        <dbReference type="PROSITE" id="PS50011"/>
    </source>
</evidence>
<evidence type="ECO:0000313" key="9">
    <source>
        <dbReference type="Proteomes" id="UP000775547"/>
    </source>
</evidence>
<keyword evidence="3" id="KW-0995">Kinetochore</keyword>
<dbReference type="SMART" id="SM00220">
    <property type="entry name" value="S_TKc"/>
    <property type="match status" value="1"/>
</dbReference>
<dbReference type="Gene3D" id="1.25.40.430">
    <property type="match status" value="1"/>
</dbReference>
<feature type="region of interest" description="Disordered" evidence="5">
    <location>
        <begin position="678"/>
        <end position="697"/>
    </location>
</feature>
<keyword evidence="4" id="KW-0137">Centromere</keyword>
<evidence type="ECO:0000256" key="4">
    <source>
        <dbReference type="ARBA" id="ARBA00023328"/>
    </source>
</evidence>
<keyword evidence="2" id="KW-0158">Chromosome</keyword>
<keyword evidence="9" id="KW-1185">Reference proteome</keyword>
<feature type="compositionally biased region" description="Polar residues" evidence="5">
    <location>
        <begin position="188"/>
        <end position="198"/>
    </location>
</feature>
<dbReference type="InterPro" id="IPR008271">
    <property type="entry name" value="Ser/Thr_kinase_AS"/>
</dbReference>
<dbReference type="Gene3D" id="6.10.20.170">
    <property type="match status" value="1"/>
</dbReference>
<dbReference type="CDD" id="cd13981">
    <property type="entry name" value="STKc_Bub1_BubR1"/>
    <property type="match status" value="1"/>
</dbReference>
<dbReference type="GO" id="GO:0005524">
    <property type="term" value="F:ATP binding"/>
    <property type="evidence" value="ECO:0007669"/>
    <property type="project" value="InterPro"/>
</dbReference>
<feature type="region of interest" description="Disordered" evidence="5">
    <location>
        <begin position="163"/>
        <end position="208"/>
    </location>
</feature>
<evidence type="ECO:0000256" key="2">
    <source>
        <dbReference type="ARBA" id="ARBA00022454"/>
    </source>
</evidence>
<proteinExistence type="predicted"/>
<dbReference type="Pfam" id="PF08311">
    <property type="entry name" value="Mad3_BUB1_I"/>
    <property type="match status" value="1"/>
</dbReference>
<dbReference type="PROSITE" id="PS00108">
    <property type="entry name" value="PROTEIN_KINASE_ST"/>
    <property type="match status" value="1"/>
</dbReference>
<feature type="domain" description="BUB1 N-terminal" evidence="7">
    <location>
        <begin position="21"/>
        <end position="177"/>
    </location>
</feature>
<dbReference type="OrthoDB" id="248495at2759"/>
<dbReference type="EMBL" id="JABCKV010000072">
    <property type="protein sequence ID" value="KAG5644388.1"/>
    <property type="molecule type" value="Genomic_DNA"/>
</dbReference>
<sequence length="1186" mass="131718">MSRNGANSELDAERKVLRAQLADAINEEDDPLAVYDRFVQWTVKNYGERNPASGLLELLEEATRQFKDDPVYKTDLRYLKLWTLYATQGDRAGAIDIYAHLLAKEIGTSFSLLYEGYAALLEADGKHSDADVIFRHGIKRGARPLERLKNRYQAFQVRAKLPKPQSLATNTTAGPSKSTHCPKGPNPQARSAPSSSLTAVKKAPASRLTTFSTRESRYAAMLAPPDPGKRPEKMRFNMSLLWTTEGGEFSLQEARARSMGLLGKKWAPPPETSMPVNFNDDGMKGGARRKSFFGGGAEPTVTINTKEALADVFGMYNSPDRTIRTAPGSKYAPLREVMPITPGFTPLPKVTQVDENAKMTPFRPFVDENAHSSRTPSVKFTPFFDENQNAPSGRTPSVKFTPFVDENKAAFTTPRPALSVKDSSAPSHTDENPPRHILGLPKSRSENATSENGFSSKVFTPAQTKSPLAPLRDVFTDDHGKPTPKARPVHERAKSHHDVLSPGPNDLARAFTPLVDEDAKTPFKVFSRPPEEGRITFASKLPDVAITPFIDPKPAFTPFKDPAPTPAPPAPAAFTPFVDAQPDQPPSSSGRRRSGGKVVVEIEDSFDEGELDQYQEDSQYDDDDEEEEEHEQYEAPLATEPVAEYEEGDSYQEIPLGGRFGRFNVMTPITERTYEFTTNSRGAETPSGRGLGYIPEDRTPGYDNVFIPQQRDEHRAAIAAERLAAELKEVDEEGEEYDAEQPLEPFRLSVHHLPPQISPPVAVTEEKTGGLSLGESLTLGSKFRPPNPCNPFDASITRTLLLRIPSDPHFYDRRDEDSNRLDDLQKFAKKARKGSSADISACFPLELDGHRFSVSEKLGEGGFGAVFKARDLGARTDTEDSEEELEDDDEESISMVALKVVRPRNLWEYHVLRRLHSALPASLRGSVVLPHALYAFRDESFLILDLCPQGTLLSIVNNSAAAGVSQQGGCLDELLVVFFTTELLRFVEATHEAGFIHGDLKIDNCLLRLEDVPGGGSAWTSVYQSSGEGGWSYKGLKVIDFGRTVDTRLFPSGQQFIAEWPTDDRDCFEAREDRPWTFQTDYFGLVGIIYCMLFGKYIQGSSVVQVSDRYKVSTPLKRYWQTDLWNRLFDILLNPCLVRPDGQLPVSEELGAVREEMEAWLQANCNRTSNTLKGLLKKVEVSCYVN</sequence>
<dbReference type="GO" id="GO:0005634">
    <property type="term" value="C:nucleus"/>
    <property type="evidence" value="ECO:0007669"/>
    <property type="project" value="TreeGrafter"/>
</dbReference>
<dbReference type="SMART" id="SM00777">
    <property type="entry name" value="Mad3_BUB1_I"/>
    <property type="match status" value="1"/>
</dbReference>
<dbReference type="InterPro" id="IPR012572">
    <property type="entry name" value="Mad3/Bub1_II"/>
</dbReference>
<feature type="compositionally biased region" description="Polar residues" evidence="5">
    <location>
        <begin position="446"/>
        <end position="466"/>
    </location>
</feature>
<dbReference type="PROSITE" id="PS50011">
    <property type="entry name" value="PROTEIN_KINASE_DOM"/>
    <property type="match status" value="1"/>
</dbReference>
<dbReference type="InterPro" id="IPR000719">
    <property type="entry name" value="Prot_kinase_dom"/>
</dbReference>
<feature type="compositionally biased region" description="Pro residues" evidence="5">
    <location>
        <begin position="561"/>
        <end position="571"/>
    </location>
</feature>
<dbReference type="SUPFAM" id="SSF56112">
    <property type="entry name" value="Protein kinase-like (PK-like)"/>
    <property type="match status" value="1"/>
</dbReference>
<dbReference type="GO" id="GO:0032991">
    <property type="term" value="C:protein-containing complex"/>
    <property type="evidence" value="ECO:0007669"/>
    <property type="project" value="UniProtKB-ARBA"/>
</dbReference>
<name>A0A9P7G904_9AGAR</name>
<feature type="region of interest" description="Disordered" evidence="5">
    <location>
        <begin position="366"/>
        <end position="509"/>
    </location>
</feature>
<accession>A0A9P7G904</accession>
<evidence type="ECO:0000256" key="5">
    <source>
        <dbReference type="SAM" id="MobiDB-lite"/>
    </source>
</evidence>